<proteinExistence type="predicted"/>
<accession>A0ABN8QGT9</accession>
<feature type="region of interest" description="Disordered" evidence="2">
    <location>
        <begin position="100"/>
        <end position="125"/>
    </location>
</feature>
<dbReference type="InterPro" id="IPR039773">
    <property type="entry name" value="BAG_chaperone_regulator"/>
</dbReference>
<dbReference type="SUPFAM" id="SSF63491">
    <property type="entry name" value="BAG domain"/>
    <property type="match status" value="1"/>
</dbReference>
<feature type="compositionally biased region" description="Polar residues" evidence="2">
    <location>
        <begin position="65"/>
        <end position="74"/>
    </location>
</feature>
<name>A0ABN8QGT9_9CNID</name>
<feature type="region of interest" description="Disordered" evidence="2">
    <location>
        <begin position="146"/>
        <end position="183"/>
    </location>
</feature>
<dbReference type="EMBL" id="CALNXK010000129">
    <property type="protein sequence ID" value="CAH3164316.1"/>
    <property type="molecule type" value="Genomic_DNA"/>
</dbReference>
<keyword evidence="1" id="KW-0143">Chaperone</keyword>
<protein>
    <recommendedName>
        <fullName evidence="3">BAG domain-containing protein</fullName>
    </recommendedName>
</protein>
<evidence type="ECO:0000313" key="4">
    <source>
        <dbReference type="EMBL" id="CAH3164316.1"/>
    </source>
</evidence>
<feature type="region of interest" description="Disordered" evidence="2">
    <location>
        <begin position="218"/>
        <end position="245"/>
    </location>
</feature>
<dbReference type="SMART" id="SM00264">
    <property type="entry name" value="BAG"/>
    <property type="match status" value="1"/>
</dbReference>
<evidence type="ECO:0000256" key="2">
    <source>
        <dbReference type="SAM" id="MobiDB-lite"/>
    </source>
</evidence>
<feature type="compositionally biased region" description="Basic and acidic residues" evidence="2">
    <location>
        <begin position="111"/>
        <end position="125"/>
    </location>
</feature>
<sequence>MATSREIPINVDPEFRWRSVMRTKVEQGKPRGTRISTRSYSLPCEPSIFLETLNPKEREADDTEGNSAEISRQGLNEREMSENDKFSGKVLTLSTDLLKEQGYSGDTTDEQLDKSEEREQRRHFFQENPVVGDLVRVFEEHYTSSVPSRPIKLGRRNTYGPESSGESHLSPTRRTLNASGITDRNETSFDIPIYVESDGRNNGTLEIEGSHFCESHSLKETDSHEDPHPSEKFSDCESELVEPKSSYDEEIHVSIERDNGGVQERINEEINDRREEYQAHLHPEESNIVQGQRTIEDQPEPFEIPHLPPKASETGQQESEKKLLQIGGILKKADDLAREVDAFSESIKTKEYLILEEVLTRCLIELDAVEANQDENVRVERKKGVQILQQLLAQLEEKIEPDTIESKAGRDDTTES</sequence>
<dbReference type="Gene3D" id="1.20.58.120">
    <property type="entry name" value="BAG domain"/>
    <property type="match status" value="1"/>
</dbReference>
<feature type="compositionally biased region" description="Polar residues" evidence="2">
    <location>
        <begin position="160"/>
        <end position="182"/>
    </location>
</feature>
<evidence type="ECO:0000313" key="5">
    <source>
        <dbReference type="Proteomes" id="UP001159405"/>
    </source>
</evidence>
<dbReference type="PANTHER" id="PTHR12329">
    <property type="entry name" value="BCL2-ASSOCIATED ATHANOGENE"/>
    <property type="match status" value="1"/>
</dbReference>
<feature type="domain" description="BAG" evidence="3">
    <location>
        <begin position="319"/>
        <end position="399"/>
    </location>
</feature>
<feature type="region of interest" description="Disordered" evidence="2">
    <location>
        <begin position="50"/>
        <end position="86"/>
    </location>
</feature>
<organism evidence="4 5">
    <name type="scientific">Porites lobata</name>
    <dbReference type="NCBI Taxonomy" id="104759"/>
    <lineage>
        <taxon>Eukaryota</taxon>
        <taxon>Metazoa</taxon>
        <taxon>Cnidaria</taxon>
        <taxon>Anthozoa</taxon>
        <taxon>Hexacorallia</taxon>
        <taxon>Scleractinia</taxon>
        <taxon>Fungiina</taxon>
        <taxon>Poritidae</taxon>
        <taxon>Porites</taxon>
    </lineage>
</organism>
<dbReference type="PROSITE" id="PS51035">
    <property type="entry name" value="BAG"/>
    <property type="match status" value="1"/>
</dbReference>
<evidence type="ECO:0000256" key="1">
    <source>
        <dbReference type="ARBA" id="ARBA00023186"/>
    </source>
</evidence>
<feature type="compositionally biased region" description="Basic and acidic residues" evidence="2">
    <location>
        <begin position="75"/>
        <end position="86"/>
    </location>
</feature>
<dbReference type="PANTHER" id="PTHR12329:SF5">
    <property type="entry name" value="STARVIN, ISOFORM E"/>
    <property type="match status" value="1"/>
</dbReference>
<keyword evidence="5" id="KW-1185">Reference proteome</keyword>
<gene>
    <name evidence="4" type="ORF">PLOB_00006347</name>
</gene>
<dbReference type="InterPro" id="IPR003103">
    <property type="entry name" value="BAG_domain"/>
</dbReference>
<dbReference type="Pfam" id="PF02179">
    <property type="entry name" value="BAG"/>
    <property type="match status" value="1"/>
</dbReference>
<dbReference type="Proteomes" id="UP001159405">
    <property type="component" value="Unassembled WGS sequence"/>
</dbReference>
<dbReference type="InterPro" id="IPR036533">
    <property type="entry name" value="BAG_dom_sf"/>
</dbReference>
<comment type="caution">
    <text evidence="4">The sequence shown here is derived from an EMBL/GenBank/DDBJ whole genome shotgun (WGS) entry which is preliminary data.</text>
</comment>
<evidence type="ECO:0000259" key="3">
    <source>
        <dbReference type="PROSITE" id="PS51035"/>
    </source>
</evidence>
<reference evidence="4 5" key="1">
    <citation type="submission" date="2022-05" db="EMBL/GenBank/DDBJ databases">
        <authorList>
            <consortium name="Genoscope - CEA"/>
            <person name="William W."/>
        </authorList>
    </citation>
    <scope>NUCLEOTIDE SEQUENCE [LARGE SCALE GENOMIC DNA]</scope>
</reference>